<evidence type="ECO:0000313" key="3">
    <source>
        <dbReference type="Proteomes" id="UP001595665"/>
    </source>
</evidence>
<proteinExistence type="predicted"/>
<reference evidence="3" key="1">
    <citation type="journal article" date="2019" name="Int. J. Syst. Evol. Microbiol.">
        <title>The Global Catalogue of Microorganisms (GCM) 10K type strain sequencing project: providing services to taxonomists for standard genome sequencing and annotation.</title>
        <authorList>
            <consortium name="The Broad Institute Genomics Platform"/>
            <consortium name="The Broad Institute Genome Sequencing Center for Infectious Disease"/>
            <person name="Wu L."/>
            <person name="Ma J."/>
        </authorList>
    </citation>
    <scope>NUCLEOTIDE SEQUENCE [LARGE SCALE GENOMIC DNA]</scope>
    <source>
        <strain evidence="3">CCM 7480</strain>
    </source>
</reference>
<keyword evidence="1" id="KW-0732">Signal</keyword>
<feature type="signal peptide" evidence="1">
    <location>
        <begin position="1"/>
        <end position="23"/>
    </location>
</feature>
<feature type="chain" id="PRO_5047420581" evidence="1">
    <location>
        <begin position="24"/>
        <end position="261"/>
    </location>
</feature>
<evidence type="ECO:0000256" key="1">
    <source>
        <dbReference type="SAM" id="SignalP"/>
    </source>
</evidence>
<sequence>MRLLFRVGLGAALQACLLPSASAQWQGSIGLSGRGVVHAEYDTAGHRLVRETGWLPGVAFAAAYQTGNVTVFGGADWYRDDIAYRGQTQAGVAANSRTATTLEAVRLGAAYAWGGGYALRAALELDRWKRDIAGTGRSVGLHETYRSARLIAGVGKSWQPGFGVLGADAALVVSGPERMHVAFSGVIDPVSLDTKRGHGIRLGASLRPAAAPRLELRGSVDWLKVPRSDAVALSADNPFLGTVAQPEHTRQALSLTVAALF</sequence>
<accession>A0ABV7PQT4</accession>
<protein>
    <submittedName>
        <fullName evidence="2">Uncharacterized protein</fullName>
    </submittedName>
</protein>
<dbReference type="EMBL" id="JBHRVV010000001">
    <property type="protein sequence ID" value="MFC3460247.1"/>
    <property type="molecule type" value="Genomic_DNA"/>
</dbReference>
<comment type="caution">
    <text evidence="2">The sequence shown here is derived from an EMBL/GenBank/DDBJ whole genome shotgun (WGS) entry which is preliminary data.</text>
</comment>
<organism evidence="2 3">
    <name type="scientific">Massilia haematophila</name>
    <dbReference type="NCBI Taxonomy" id="457923"/>
    <lineage>
        <taxon>Bacteria</taxon>
        <taxon>Pseudomonadati</taxon>
        <taxon>Pseudomonadota</taxon>
        <taxon>Betaproteobacteria</taxon>
        <taxon>Burkholderiales</taxon>
        <taxon>Oxalobacteraceae</taxon>
        <taxon>Telluria group</taxon>
        <taxon>Massilia</taxon>
    </lineage>
</organism>
<evidence type="ECO:0000313" key="2">
    <source>
        <dbReference type="EMBL" id="MFC3460247.1"/>
    </source>
</evidence>
<dbReference type="Proteomes" id="UP001595665">
    <property type="component" value="Unassembled WGS sequence"/>
</dbReference>
<dbReference type="RefSeq" id="WP_379736875.1">
    <property type="nucleotide sequence ID" value="NZ_JBHRVV010000001.1"/>
</dbReference>
<keyword evidence="3" id="KW-1185">Reference proteome</keyword>
<name>A0ABV7PQT4_9BURK</name>
<gene>
    <name evidence="2" type="ORF">ACFOPH_18600</name>
</gene>